<dbReference type="AlphaFoldDB" id="A0A9Q1CKK3"/>
<proteinExistence type="predicted"/>
<organism evidence="1 2">
    <name type="scientific">Holothuria leucospilota</name>
    <name type="common">Black long sea cucumber</name>
    <name type="synonym">Mertensiothuria leucospilota</name>
    <dbReference type="NCBI Taxonomy" id="206669"/>
    <lineage>
        <taxon>Eukaryota</taxon>
        <taxon>Metazoa</taxon>
        <taxon>Echinodermata</taxon>
        <taxon>Eleutherozoa</taxon>
        <taxon>Echinozoa</taxon>
        <taxon>Holothuroidea</taxon>
        <taxon>Aspidochirotacea</taxon>
        <taxon>Aspidochirotida</taxon>
        <taxon>Holothuriidae</taxon>
        <taxon>Holothuria</taxon>
    </lineage>
</organism>
<dbReference type="EMBL" id="JAIZAY010000002">
    <property type="protein sequence ID" value="KAJ8046269.1"/>
    <property type="molecule type" value="Genomic_DNA"/>
</dbReference>
<sequence length="98" mass="11388">MRDRKMFKRTGKVINMSCVAKKHVIMQGFTKERALWRSRLVRNKMYCQRTESGGIGNVRNETPLLLCRSARYKGSICECCRPTGFPWKRETVGMKING</sequence>
<keyword evidence="2" id="KW-1185">Reference proteome</keyword>
<name>A0A9Q1CKK3_HOLLE</name>
<protein>
    <submittedName>
        <fullName evidence="1">Uncharacterized protein</fullName>
    </submittedName>
</protein>
<evidence type="ECO:0000313" key="1">
    <source>
        <dbReference type="EMBL" id="KAJ8046269.1"/>
    </source>
</evidence>
<comment type="caution">
    <text evidence="1">The sequence shown here is derived from an EMBL/GenBank/DDBJ whole genome shotgun (WGS) entry which is preliminary data.</text>
</comment>
<evidence type="ECO:0000313" key="2">
    <source>
        <dbReference type="Proteomes" id="UP001152320"/>
    </source>
</evidence>
<accession>A0A9Q1CKK3</accession>
<reference evidence="1" key="1">
    <citation type="submission" date="2021-10" db="EMBL/GenBank/DDBJ databases">
        <title>Tropical sea cucumber genome reveals ecological adaptation and Cuvierian tubules defense mechanism.</title>
        <authorList>
            <person name="Chen T."/>
        </authorList>
    </citation>
    <scope>NUCLEOTIDE SEQUENCE</scope>
    <source>
        <strain evidence="1">Nanhai2018</strain>
        <tissue evidence="1">Muscle</tissue>
    </source>
</reference>
<gene>
    <name evidence="1" type="ORF">HOLleu_04888</name>
</gene>
<dbReference type="Proteomes" id="UP001152320">
    <property type="component" value="Chromosome 2"/>
</dbReference>